<gene>
    <name evidence="2" type="ORF">P8935_08085</name>
</gene>
<accession>A0AAU7DMZ3</accession>
<protein>
    <submittedName>
        <fullName evidence="2">Uncharacterized protein</fullName>
    </submittedName>
</protein>
<dbReference type="EMBL" id="CP121196">
    <property type="protein sequence ID" value="XBH19264.1"/>
    <property type="molecule type" value="Genomic_DNA"/>
</dbReference>
<reference evidence="2" key="1">
    <citation type="submission" date="2023-03" db="EMBL/GenBank/DDBJ databases">
        <title>Edaphobacter sp.</title>
        <authorList>
            <person name="Huber K.J."/>
            <person name="Papendorf J."/>
            <person name="Pilke C."/>
            <person name="Bunk B."/>
            <person name="Sproeer C."/>
            <person name="Pester M."/>
        </authorList>
    </citation>
    <scope>NUCLEOTIDE SEQUENCE</scope>
    <source>
        <strain evidence="2">DSM 110680</strain>
    </source>
</reference>
<proteinExistence type="predicted"/>
<dbReference type="RefSeq" id="WP_348264480.1">
    <property type="nucleotide sequence ID" value="NZ_CP121196.1"/>
</dbReference>
<feature type="region of interest" description="Disordered" evidence="1">
    <location>
        <begin position="440"/>
        <end position="464"/>
    </location>
</feature>
<organism evidence="2">
    <name type="scientific">Telmatobacter sp. DSM 110680</name>
    <dbReference type="NCBI Taxonomy" id="3036704"/>
    <lineage>
        <taxon>Bacteria</taxon>
        <taxon>Pseudomonadati</taxon>
        <taxon>Acidobacteriota</taxon>
        <taxon>Terriglobia</taxon>
        <taxon>Terriglobales</taxon>
        <taxon>Acidobacteriaceae</taxon>
        <taxon>Telmatobacter</taxon>
    </lineage>
</organism>
<name>A0AAU7DMZ3_9BACT</name>
<dbReference type="AlphaFoldDB" id="A0AAU7DMZ3"/>
<evidence type="ECO:0000313" key="2">
    <source>
        <dbReference type="EMBL" id="XBH19264.1"/>
    </source>
</evidence>
<evidence type="ECO:0000256" key="1">
    <source>
        <dbReference type="SAM" id="MobiDB-lite"/>
    </source>
</evidence>
<sequence>MSARSYAQNLRCGEDVSIAGLTRKDTAMRWASKIAKLHFAVLLVILAPLPASAYEPATIAHLEQILAAAHGKPDKALAKQLGELELTERLSTARLKKLEAALPGEKSRQVLLVLSDLSAFHDLPAEEILQVPAPDSDSQSKILGKVADYIREALPRQIDLVISRNTSQFDNLKVVTLSGSSEAAKEWAKTKTEVELEATVSVAPLIAAAVVENQPYHFIGKNSEAVNYRNGAEEVAGLPPAEHRKVPPQSGLTNWGVFGPLLEVVVNDVSGGKTEWSHWEQGTRSVLAVFHYDVPADQSNYDVEYCCFTSGKTWDFSGKELWNVYESLTPAYHGEIAVDPMTGAILRLTIETVIPEGQPIYGAKVMVEYGPVELGGREYLLPAKSVSISVAPVPVMIQDGHCTDGACTHGLFVHPKDTVVRDTIYTSYHAFRGDTRILPTDAFDKDADSPSSAESQPGIPRKQP</sequence>